<sequence length="185" mass="21157">MVLSVVFLIGAANAIKNYDESEYIRCKCNTRVSTVAENMSVMFGGEDRCIYPYKHEIKSPTAPFRDYDAKTGETYCKVLAGSCFHVEYYHRHMVNDEARQDCVKSNKTAGASLDDKAKCVKSTFYFAGCAVNHTRRMEEELELQKSAVNEAAQDELDMQHITVEEFPSMKRIYHLFCRVTSKCKK</sequence>
<evidence type="ECO:0000313" key="1">
    <source>
        <dbReference type="EMBL" id="CAG5097782.1"/>
    </source>
</evidence>
<dbReference type="Proteomes" id="UP001158576">
    <property type="component" value="Chromosome XSR"/>
</dbReference>
<evidence type="ECO:0000313" key="2">
    <source>
        <dbReference type="Proteomes" id="UP001158576"/>
    </source>
</evidence>
<name>A0ABN7SG61_OIKDI</name>
<keyword evidence="2" id="KW-1185">Reference proteome</keyword>
<organism evidence="1 2">
    <name type="scientific">Oikopleura dioica</name>
    <name type="common">Tunicate</name>
    <dbReference type="NCBI Taxonomy" id="34765"/>
    <lineage>
        <taxon>Eukaryota</taxon>
        <taxon>Metazoa</taxon>
        <taxon>Chordata</taxon>
        <taxon>Tunicata</taxon>
        <taxon>Appendicularia</taxon>
        <taxon>Copelata</taxon>
        <taxon>Oikopleuridae</taxon>
        <taxon>Oikopleura</taxon>
    </lineage>
</organism>
<dbReference type="EMBL" id="OU015569">
    <property type="protein sequence ID" value="CAG5097782.1"/>
    <property type="molecule type" value="Genomic_DNA"/>
</dbReference>
<proteinExistence type="predicted"/>
<gene>
    <name evidence="1" type="ORF">OKIOD_LOCUS6787</name>
</gene>
<reference evidence="1 2" key="1">
    <citation type="submission" date="2021-04" db="EMBL/GenBank/DDBJ databases">
        <authorList>
            <person name="Bliznina A."/>
        </authorList>
    </citation>
    <scope>NUCLEOTIDE SEQUENCE [LARGE SCALE GENOMIC DNA]</scope>
</reference>
<protein>
    <submittedName>
        <fullName evidence="1">Oidioi.mRNA.OKI2018_I69.XSR.g15229.t1.cds</fullName>
    </submittedName>
</protein>
<accession>A0ABN7SG61</accession>